<dbReference type="Proteomes" id="UP001273350">
    <property type="component" value="Unassembled WGS sequence"/>
</dbReference>
<accession>A0ABU4RGG8</accession>
<evidence type="ECO:0000256" key="5">
    <source>
        <dbReference type="ARBA" id="ARBA00023002"/>
    </source>
</evidence>
<keyword evidence="2" id="KW-0285">Flavoprotein</keyword>
<keyword evidence="3" id="KW-0479">Metal-binding</keyword>
<keyword evidence="10" id="KW-1185">Reference proteome</keyword>
<dbReference type="PROSITE" id="PS00198">
    <property type="entry name" value="4FE4S_FER_1"/>
    <property type="match status" value="1"/>
</dbReference>
<evidence type="ECO:0000256" key="1">
    <source>
        <dbReference type="ARBA" id="ARBA00001974"/>
    </source>
</evidence>
<comment type="caution">
    <text evidence="9">The sequence shown here is derived from an EMBL/GenBank/DDBJ whole genome shotgun (WGS) entry which is preliminary data.</text>
</comment>
<dbReference type="Pfam" id="PF02913">
    <property type="entry name" value="FAD-oxidase_C"/>
    <property type="match status" value="1"/>
</dbReference>
<dbReference type="RefSeq" id="WP_230002204.1">
    <property type="nucleotide sequence ID" value="NZ_CP087134.1"/>
</dbReference>
<keyword evidence="7" id="KW-0411">Iron-sulfur</keyword>
<dbReference type="InterPro" id="IPR004113">
    <property type="entry name" value="FAD-bd_oxidored_4_C"/>
</dbReference>
<dbReference type="SUPFAM" id="SSF56176">
    <property type="entry name" value="FAD-binding/transporter-associated domain-like"/>
    <property type="match status" value="1"/>
</dbReference>
<keyword evidence="5" id="KW-0560">Oxidoreductase</keyword>
<organism evidence="9 10">
    <name type="scientific">Flavobacterium cupriresistens</name>
    <dbReference type="NCBI Taxonomy" id="2893885"/>
    <lineage>
        <taxon>Bacteria</taxon>
        <taxon>Pseudomonadati</taxon>
        <taxon>Bacteroidota</taxon>
        <taxon>Flavobacteriia</taxon>
        <taxon>Flavobacteriales</taxon>
        <taxon>Flavobacteriaceae</taxon>
        <taxon>Flavobacterium</taxon>
    </lineage>
</organism>
<evidence type="ECO:0000259" key="8">
    <source>
        <dbReference type="PROSITE" id="PS51387"/>
    </source>
</evidence>
<proteinExistence type="predicted"/>
<dbReference type="InterPro" id="IPR036318">
    <property type="entry name" value="FAD-bd_PCMH-like_sf"/>
</dbReference>
<evidence type="ECO:0000256" key="2">
    <source>
        <dbReference type="ARBA" id="ARBA00022630"/>
    </source>
</evidence>
<evidence type="ECO:0000256" key="7">
    <source>
        <dbReference type="ARBA" id="ARBA00023014"/>
    </source>
</evidence>
<evidence type="ECO:0000313" key="9">
    <source>
        <dbReference type="EMBL" id="MDX6191676.1"/>
    </source>
</evidence>
<dbReference type="InterPro" id="IPR016164">
    <property type="entry name" value="FAD-linked_Oxase-like_C"/>
</dbReference>
<dbReference type="PANTHER" id="PTHR11748">
    <property type="entry name" value="D-LACTATE DEHYDROGENASE"/>
    <property type="match status" value="1"/>
</dbReference>
<feature type="domain" description="FAD-binding PCMH-type" evidence="8">
    <location>
        <begin position="44"/>
        <end position="287"/>
    </location>
</feature>
<evidence type="ECO:0000256" key="4">
    <source>
        <dbReference type="ARBA" id="ARBA00022827"/>
    </source>
</evidence>
<dbReference type="SUPFAM" id="SSF55103">
    <property type="entry name" value="FAD-linked oxidases, C-terminal domain"/>
    <property type="match status" value="1"/>
</dbReference>
<gene>
    <name evidence="9" type="ORF">SGQ83_20140</name>
</gene>
<dbReference type="Pfam" id="PF13534">
    <property type="entry name" value="Fer4_17"/>
    <property type="match status" value="1"/>
</dbReference>
<dbReference type="Gene3D" id="3.30.465.10">
    <property type="match status" value="1"/>
</dbReference>
<name>A0ABU4RGG8_9FLAO</name>
<dbReference type="EMBL" id="JAWXVI010000011">
    <property type="protein sequence ID" value="MDX6191676.1"/>
    <property type="molecule type" value="Genomic_DNA"/>
</dbReference>
<evidence type="ECO:0000313" key="10">
    <source>
        <dbReference type="Proteomes" id="UP001273350"/>
    </source>
</evidence>
<reference evidence="9 10" key="1">
    <citation type="submission" date="2023-11" db="EMBL/GenBank/DDBJ databases">
        <title>Unpublished Manusciprt.</title>
        <authorList>
            <person name="Saticioglu I.B."/>
            <person name="Ay H."/>
            <person name="Ajmi N."/>
            <person name="Altun S."/>
            <person name="Duman M."/>
        </authorList>
    </citation>
    <scope>NUCLEOTIDE SEQUENCE [LARGE SCALE GENOMIC DNA]</scope>
    <source>
        <strain evidence="9 10">Fl-318</strain>
    </source>
</reference>
<dbReference type="InterPro" id="IPR016169">
    <property type="entry name" value="FAD-bd_PCMH_sub2"/>
</dbReference>
<evidence type="ECO:0000256" key="3">
    <source>
        <dbReference type="ARBA" id="ARBA00022723"/>
    </source>
</evidence>
<sequence>MNNSNNNPLSEPIPHLENLEKQLEGQLFYDHTMRLLYATDASAYKEMPLAVAIPKTKEDIQKIITFARENKSSVIPRAAGTSLAGQVVGNGIIVDISQEFTQIISVDESNKTAWVEPGVIRDELNLHLKPYQLFFGPETSTSNRCMIGGMVGNNACGARSVVYGSTREHLLEIKGFLADGNEVTFKALTNTEFENKCNGIDTVSPLEQSIYVQIKEVVSSETNRLLFDKNFPKKSIPRRNTGYALDLLADSMPFVVTDEKFNFCKLIAGSEGTLFFATAIKLNLVPALKPFAALVCIHFESLNDSLKANLEALKFNPDSVELIDHYILECTKENLEQSKNRFFVEGDPQAILVVEFLRDTPEEIDTIAKEMELLMRSKNLGYHFPIVYGEETNKVWNLRKAGLGLLSNIPGDAKAVAVIEDTAVDVNDLPAFIEDFNAILKQRNLSCVHYAHAATGELHLRPIINLKTKEGAVLFRTIATDIAHLVKEYKGSLSGEHGDGRLRGEFIPLMLGEEIYQLFIQLKNTWDPWNVFNPGKIVNTPPMDTNLRYTPGQDTPMPETYFDFSEHNGILRAAEMCNGSGDCRKTEKSGGTMCPSYMATRNEKHTTRARANMLRETITTSTKENKFDAEGLLEVLDLCLSCKGCKSECPSNVDMAKLKAETLQQNYDANGVKFRSSLIGNTPKINAVFATVPWVYNLSTKGFLGNLIKKSTGFAVERQLPQMHKITFAKWIKTHVQKGTFIHGQVYLYNDEFLNYYDVEIGQTAVQLLNRLGYEVIVPEIGISGRTYLSKGMLKEAREIAEKNILAFEKHMPKDAILIGIEPSAILSFRDEYPDLCRGILKEKAKTFAGRTLLIEEFLARELDEGRISSASFTNKEERVRMHGHCFQKALSSLVPLKKILMLPKNYTVLNIPSGCCGMAGSFGYEKEHYDISMKIGELVLFPSIRSEKEATLISASGTSCRHQIKDGTNRNAQHPVSILYNALK</sequence>
<keyword evidence="6" id="KW-0408">Iron</keyword>
<dbReference type="SUPFAM" id="SSF46548">
    <property type="entry name" value="alpha-helical ferredoxin"/>
    <property type="match status" value="1"/>
</dbReference>
<dbReference type="PANTHER" id="PTHR11748:SF119">
    <property type="entry name" value="D-2-HYDROXYGLUTARATE DEHYDROGENASE"/>
    <property type="match status" value="1"/>
</dbReference>
<dbReference type="PROSITE" id="PS51387">
    <property type="entry name" value="FAD_PCMH"/>
    <property type="match status" value="1"/>
</dbReference>
<evidence type="ECO:0000256" key="6">
    <source>
        <dbReference type="ARBA" id="ARBA00023004"/>
    </source>
</evidence>
<keyword evidence="4" id="KW-0274">FAD</keyword>
<dbReference type="InterPro" id="IPR016166">
    <property type="entry name" value="FAD-bd_PCMH"/>
</dbReference>
<dbReference type="Pfam" id="PF01565">
    <property type="entry name" value="FAD_binding_4"/>
    <property type="match status" value="1"/>
</dbReference>
<dbReference type="InterPro" id="IPR006094">
    <property type="entry name" value="Oxid_FAD_bind_N"/>
</dbReference>
<comment type="cofactor">
    <cofactor evidence="1">
        <name>FAD</name>
        <dbReference type="ChEBI" id="CHEBI:57692"/>
    </cofactor>
</comment>
<dbReference type="Gene3D" id="3.30.70.2740">
    <property type="match status" value="1"/>
</dbReference>
<dbReference type="InterPro" id="IPR017900">
    <property type="entry name" value="4Fe4S_Fe_S_CS"/>
</dbReference>
<protein>
    <submittedName>
        <fullName evidence="9">FAD-linked oxidase C-terminal domain-containing protein</fullName>
    </submittedName>
</protein>